<sequence length="50" mass="5894">MVLQRRVNYRIKGRKDKLIRCLPVSLSFRLLQTTYSQIIGVCKYFCAVQS</sequence>
<keyword evidence="2" id="KW-1185">Reference proteome</keyword>
<dbReference type="Proteomes" id="UP000005697">
    <property type="component" value="Unassembled WGS sequence"/>
</dbReference>
<comment type="caution">
    <text evidence="1">The sequence shown here is derived from an EMBL/GenBank/DDBJ whole genome shotgun (WGS) entry which is preliminary data.</text>
</comment>
<protein>
    <submittedName>
        <fullName evidence="1">Uncharacterized protein</fullName>
    </submittedName>
</protein>
<proteinExistence type="predicted"/>
<accession>F0F4Q4</accession>
<evidence type="ECO:0000313" key="1">
    <source>
        <dbReference type="EMBL" id="EGC20930.1"/>
    </source>
</evidence>
<organism evidence="1 2">
    <name type="scientific">Prevotella multiformis DSM 16608</name>
    <dbReference type="NCBI Taxonomy" id="888743"/>
    <lineage>
        <taxon>Bacteria</taxon>
        <taxon>Pseudomonadati</taxon>
        <taxon>Bacteroidota</taxon>
        <taxon>Bacteroidia</taxon>
        <taxon>Bacteroidales</taxon>
        <taxon>Prevotellaceae</taxon>
        <taxon>Prevotella</taxon>
    </lineage>
</organism>
<dbReference type="AlphaFoldDB" id="F0F4Q4"/>
<dbReference type="EMBL" id="AEWX01000005">
    <property type="protein sequence ID" value="EGC20930.1"/>
    <property type="molecule type" value="Genomic_DNA"/>
</dbReference>
<gene>
    <name evidence="1" type="ORF">HMPREF9141_0570</name>
</gene>
<name>F0F4Q4_9BACT</name>
<dbReference type="HOGENOM" id="CLU_210376_0_0_10"/>
<evidence type="ECO:0000313" key="2">
    <source>
        <dbReference type="Proteomes" id="UP000005697"/>
    </source>
</evidence>
<reference evidence="1 2" key="1">
    <citation type="submission" date="2011-01" db="EMBL/GenBank/DDBJ databases">
        <authorList>
            <person name="Muzny D."/>
            <person name="Qin X."/>
            <person name="Deng J."/>
            <person name="Jiang H."/>
            <person name="Liu Y."/>
            <person name="Qu J."/>
            <person name="Song X.-Z."/>
            <person name="Zhang L."/>
            <person name="Thornton R."/>
            <person name="Coyle M."/>
            <person name="Francisco L."/>
            <person name="Jackson L."/>
            <person name="Javaid M."/>
            <person name="Korchina V."/>
            <person name="Kovar C."/>
            <person name="Mata R."/>
            <person name="Mathew T."/>
            <person name="Ngo R."/>
            <person name="Nguyen L."/>
            <person name="Nguyen N."/>
            <person name="Okwuonu G."/>
            <person name="Ongeri F."/>
            <person name="Pham C."/>
            <person name="Simmons D."/>
            <person name="Wilczek-Boney K."/>
            <person name="Hale W."/>
            <person name="Jakkamsetti A."/>
            <person name="Pham P."/>
            <person name="Ruth R."/>
            <person name="San Lucas F."/>
            <person name="Warren J."/>
            <person name="Zhang J."/>
            <person name="Zhao Z."/>
            <person name="Zhou C."/>
            <person name="Zhu D."/>
            <person name="Lee S."/>
            <person name="Bess C."/>
            <person name="Blankenburg K."/>
            <person name="Forbes L."/>
            <person name="Fu Q."/>
            <person name="Gubbala S."/>
            <person name="Hirani K."/>
            <person name="Jayaseelan J.C."/>
            <person name="Lara F."/>
            <person name="Munidasa M."/>
            <person name="Palculict T."/>
            <person name="Patil S."/>
            <person name="Pu L.-L."/>
            <person name="Saada N."/>
            <person name="Tang L."/>
            <person name="Weissenberger G."/>
            <person name="Zhu Y."/>
            <person name="Hemphill L."/>
            <person name="Shang Y."/>
            <person name="Youmans B."/>
            <person name="Ayvaz T."/>
            <person name="Ross M."/>
            <person name="Santibanez J."/>
            <person name="Aqrawi P."/>
            <person name="Gross S."/>
            <person name="Joshi V."/>
            <person name="Fowler G."/>
            <person name="Nazareth L."/>
            <person name="Reid J."/>
            <person name="Worley K."/>
            <person name="Petrosino J."/>
            <person name="Highlander S."/>
            <person name="Gibbs R."/>
        </authorList>
    </citation>
    <scope>NUCLEOTIDE SEQUENCE [LARGE SCALE GENOMIC DNA]</scope>
    <source>
        <strain evidence="1 2">DSM 16608</strain>
    </source>
</reference>